<evidence type="ECO:0000313" key="2">
    <source>
        <dbReference type="EMBL" id="SDP93765.1"/>
    </source>
</evidence>
<accession>A0A1H0WTK9</accession>
<sequence>MEWLLYLLCPLMMLFCMKGMFSSGKKDGHTKQSLTPSDEMKTLQIQIQNLQEQNSKLMEEMKSIKQTPSSM</sequence>
<dbReference type="EMBL" id="FNJU01000015">
    <property type="protein sequence ID" value="SDP93765.1"/>
    <property type="molecule type" value="Genomic_DNA"/>
</dbReference>
<dbReference type="RefSeq" id="WP_090858761.1">
    <property type="nucleotide sequence ID" value="NZ_FNJU01000015.1"/>
</dbReference>
<protein>
    <recommendedName>
        <fullName evidence="4">DUF2933 domain-containing protein</fullName>
    </recommendedName>
</protein>
<evidence type="ECO:0000313" key="3">
    <source>
        <dbReference type="Proteomes" id="UP000199159"/>
    </source>
</evidence>
<evidence type="ECO:0008006" key="4">
    <source>
        <dbReference type="Google" id="ProtNLM"/>
    </source>
</evidence>
<proteinExistence type="predicted"/>
<keyword evidence="1" id="KW-0175">Coiled coil</keyword>
<dbReference type="Proteomes" id="UP000199159">
    <property type="component" value="Unassembled WGS sequence"/>
</dbReference>
<name>A0A1H0WTK9_9BACI</name>
<feature type="coiled-coil region" evidence="1">
    <location>
        <begin position="40"/>
        <end position="67"/>
    </location>
</feature>
<dbReference type="AlphaFoldDB" id="A0A1H0WTK9"/>
<reference evidence="3" key="1">
    <citation type="submission" date="2016-10" db="EMBL/GenBank/DDBJ databases">
        <authorList>
            <person name="Varghese N."/>
            <person name="Submissions S."/>
        </authorList>
    </citation>
    <scope>NUCLEOTIDE SEQUENCE [LARGE SCALE GENOMIC DNA]</scope>
    <source>
        <strain evidence="3">IBRC-M10078</strain>
    </source>
</reference>
<organism evidence="2 3">
    <name type="scientific">Litchfieldia salsa</name>
    <dbReference type="NCBI Taxonomy" id="930152"/>
    <lineage>
        <taxon>Bacteria</taxon>
        <taxon>Bacillati</taxon>
        <taxon>Bacillota</taxon>
        <taxon>Bacilli</taxon>
        <taxon>Bacillales</taxon>
        <taxon>Bacillaceae</taxon>
        <taxon>Litchfieldia</taxon>
    </lineage>
</organism>
<evidence type="ECO:0000256" key="1">
    <source>
        <dbReference type="SAM" id="Coils"/>
    </source>
</evidence>
<dbReference type="InterPro" id="IPR021682">
    <property type="entry name" value="DUF2933"/>
</dbReference>
<gene>
    <name evidence="2" type="ORF">SAMN05216565_11533</name>
</gene>
<dbReference type="Pfam" id="PF11666">
    <property type="entry name" value="DUF2933"/>
    <property type="match status" value="1"/>
</dbReference>
<keyword evidence="3" id="KW-1185">Reference proteome</keyword>
<dbReference type="STRING" id="930152.SAMN05216565_11533"/>